<sequence>MNFERAHSPAYRLQGDTGTLPAPLRGSKKHAPAELAAHIQRLQYPRVREGHYVTSDILRPLVNRPARRVPMLRLGVHWDTFTLEDQIAGSASHAEAICMFMVGRRRHADLECISCQCERGVFPFCVVVDYENGSSGCANCHWNEVQCSVGQSPSSASQPPPDPRCTHSHQASRDQAPHSAEMDAIFEGLRELQRAFNSLEEALQKTEKSAIANETVWVESNDTMSEIISQSNGPVLRHSDTQMARGVAEEGEAIGRTVVIDLGAVMIRAVELEIVIVSMEGHLRQLRRQ</sequence>
<keyword evidence="3" id="KW-1185">Reference proteome</keyword>
<dbReference type="Proteomes" id="UP001147752">
    <property type="component" value="Unassembled WGS sequence"/>
</dbReference>
<dbReference type="EMBL" id="JAPZBT010000002">
    <property type="protein sequence ID" value="KAJ5374386.1"/>
    <property type="molecule type" value="Genomic_DNA"/>
</dbReference>
<name>A0A9W9S978_9EURO</name>
<reference evidence="2" key="1">
    <citation type="submission" date="2022-12" db="EMBL/GenBank/DDBJ databases">
        <authorList>
            <person name="Petersen C."/>
        </authorList>
    </citation>
    <scope>NUCLEOTIDE SEQUENCE</scope>
    <source>
        <strain evidence="2">IBT 3081</strain>
    </source>
</reference>
<gene>
    <name evidence="2" type="ORF">N7517_006392</name>
</gene>
<evidence type="ECO:0000256" key="1">
    <source>
        <dbReference type="SAM" id="MobiDB-lite"/>
    </source>
</evidence>
<dbReference type="Pfam" id="PF12511">
    <property type="entry name" value="DUF3716"/>
    <property type="match status" value="1"/>
</dbReference>
<evidence type="ECO:0000313" key="2">
    <source>
        <dbReference type="EMBL" id="KAJ5374386.1"/>
    </source>
</evidence>
<protein>
    <submittedName>
        <fullName evidence="2">Uncharacterized protein</fullName>
    </submittedName>
</protein>
<dbReference type="InterPro" id="IPR022190">
    <property type="entry name" value="DUF3716"/>
</dbReference>
<dbReference type="OrthoDB" id="4365346at2759"/>
<dbReference type="RefSeq" id="XP_056580372.1">
    <property type="nucleotide sequence ID" value="XM_056724122.1"/>
</dbReference>
<organism evidence="2 3">
    <name type="scientific">Penicillium concentricum</name>
    <dbReference type="NCBI Taxonomy" id="293559"/>
    <lineage>
        <taxon>Eukaryota</taxon>
        <taxon>Fungi</taxon>
        <taxon>Dikarya</taxon>
        <taxon>Ascomycota</taxon>
        <taxon>Pezizomycotina</taxon>
        <taxon>Eurotiomycetes</taxon>
        <taxon>Eurotiomycetidae</taxon>
        <taxon>Eurotiales</taxon>
        <taxon>Aspergillaceae</taxon>
        <taxon>Penicillium</taxon>
    </lineage>
</organism>
<evidence type="ECO:0000313" key="3">
    <source>
        <dbReference type="Proteomes" id="UP001147752"/>
    </source>
</evidence>
<dbReference type="GeneID" id="81463305"/>
<reference evidence="2" key="2">
    <citation type="journal article" date="2023" name="IMA Fungus">
        <title>Comparative genomic study of the Penicillium genus elucidates a diverse pangenome and 15 lateral gene transfer events.</title>
        <authorList>
            <person name="Petersen C."/>
            <person name="Sorensen T."/>
            <person name="Nielsen M.R."/>
            <person name="Sondergaard T.E."/>
            <person name="Sorensen J.L."/>
            <person name="Fitzpatrick D.A."/>
            <person name="Frisvad J.C."/>
            <person name="Nielsen K.L."/>
        </authorList>
    </citation>
    <scope>NUCLEOTIDE SEQUENCE</scope>
    <source>
        <strain evidence="2">IBT 3081</strain>
    </source>
</reference>
<comment type="caution">
    <text evidence="2">The sequence shown here is derived from an EMBL/GenBank/DDBJ whole genome shotgun (WGS) entry which is preliminary data.</text>
</comment>
<dbReference type="AlphaFoldDB" id="A0A9W9S978"/>
<feature type="region of interest" description="Disordered" evidence="1">
    <location>
        <begin position="150"/>
        <end position="178"/>
    </location>
</feature>
<accession>A0A9W9S978</accession>
<proteinExistence type="predicted"/>